<dbReference type="eggNOG" id="COG5470">
    <property type="taxonomic scope" value="Bacteria"/>
</dbReference>
<dbReference type="KEGG" id="pgv:SL003B_0030"/>
<name>F2IYF6_POLGS</name>
<proteinExistence type="predicted"/>
<organism evidence="2 3">
    <name type="scientific">Polymorphum gilvum (strain LMG 25793 / CGMCC 1.9160 / SL003B-26A1)</name>
    <dbReference type="NCBI Taxonomy" id="991905"/>
    <lineage>
        <taxon>Bacteria</taxon>
        <taxon>Pseudomonadati</taxon>
        <taxon>Pseudomonadota</taxon>
        <taxon>Alphaproteobacteria</taxon>
        <taxon>Rhodobacterales</taxon>
        <taxon>Paracoccaceae</taxon>
        <taxon>Polymorphum</taxon>
    </lineage>
</organism>
<dbReference type="SUPFAM" id="SSF54909">
    <property type="entry name" value="Dimeric alpha+beta barrel"/>
    <property type="match status" value="1"/>
</dbReference>
<accession>F2IYF6</accession>
<dbReference type="Pfam" id="PF07045">
    <property type="entry name" value="DUF1330"/>
    <property type="match status" value="1"/>
</dbReference>
<feature type="domain" description="DUF1330" evidence="1">
    <location>
        <begin position="3"/>
        <end position="95"/>
    </location>
</feature>
<dbReference type="Proteomes" id="UP000008130">
    <property type="component" value="Chromosome"/>
</dbReference>
<evidence type="ECO:0000259" key="1">
    <source>
        <dbReference type="Pfam" id="PF07045"/>
    </source>
</evidence>
<protein>
    <submittedName>
        <fullName evidence="2">Hypothetical conserved protein</fullName>
    </submittedName>
</protein>
<dbReference type="RefSeq" id="WP_013650793.1">
    <property type="nucleotide sequence ID" value="NC_015259.1"/>
</dbReference>
<dbReference type="InterPro" id="IPR010753">
    <property type="entry name" value="DUF1330"/>
</dbReference>
<evidence type="ECO:0000313" key="3">
    <source>
        <dbReference type="Proteomes" id="UP000008130"/>
    </source>
</evidence>
<evidence type="ECO:0000313" key="2">
    <source>
        <dbReference type="EMBL" id="ADZ68469.1"/>
    </source>
</evidence>
<dbReference type="AlphaFoldDB" id="F2IYF6"/>
<dbReference type="STRING" id="991905.SL003B_0030"/>
<dbReference type="EMBL" id="CP002568">
    <property type="protein sequence ID" value="ADZ68469.1"/>
    <property type="molecule type" value="Genomic_DNA"/>
</dbReference>
<dbReference type="OrthoDB" id="9806380at2"/>
<dbReference type="Gene3D" id="3.30.70.100">
    <property type="match status" value="1"/>
</dbReference>
<dbReference type="PATRIC" id="fig|991905.3.peg.32"/>
<keyword evidence="3" id="KW-1185">Reference proteome</keyword>
<dbReference type="PANTHER" id="PTHR41521">
    <property type="match status" value="1"/>
</dbReference>
<dbReference type="InterPro" id="IPR011008">
    <property type="entry name" value="Dimeric_a/b-barrel"/>
</dbReference>
<dbReference type="HOGENOM" id="CLU_145407_3_0_5"/>
<dbReference type="PANTHER" id="PTHR41521:SF4">
    <property type="entry name" value="BLR0684 PROTEIN"/>
    <property type="match status" value="1"/>
</dbReference>
<gene>
    <name evidence="2" type="ordered locus">SL003B_0030</name>
</gene>
<reference evidence="2 3" key="1">
    <citation type="journal article" date="2011" name="J. Bacteriol.">
        <title>Complete genome sequence of Polymorphum gilvum SL003B-26A1T, a crude oil-degrading bacterium from oil-polluted saline soil.</title>
        <authorList>
            <person name="Li S.G."/>
            <person name="Tang Y.Q."/>
            <person name="Nie Y."/>
            <person name="Cai M."/>
            <person name="Wu X.L."/>
        </authorList>
    </citation>
    <scope>NUCLEOTIDE SEQUENCE [LARGE SCALE GENOMIC DNA]</scope>
    <source>
        <strain evidence="3">LMG 25793 / CGMCC 1.9160 / SL003B-26A1</strain>
    </source>
</reference>
<sequence length="101" mass="10921">MAKGYWIGRVDVQDAEAYKAYVAANATAFAKYGARFLVRGGSFETMEGAARTRNVVIEFPSYEAALACYRSPEYAVAKALRDTAAVSDLIVIEGYDGPQPA</sequence>